<dbReference type="InterPro" id="IPR010809">
    <property type="entry name" value="FliD_C"/>
</dbReference>
<proteinExistence type="inferred from homology"/>
<dbReference type="AlphaFoldDB" id="A0A0F0KQV9"/>
<accession>A0A0F0KQV9</accession>
<feature type="domain" description="Flagellar hook-associated protein 2 C-terminal" evidence="7">
    <location>
        <begin position="234"/>
        <end position="441"/>
    </location>
</feature>
<dbReference type="PANTHER" id="PTHR30288:SF0">
    <property type="entry name" value="FLAGELLAR HOOK-ASSOCIATED PROTEIN 2"/>
    <property type="match status" value="1"/>
</dbReference>
<keyword evidence="5" id="KW-0964">Secreted</keyword>
<comment type="subunit">
    <text evidence="2 5">Homopentamer.</text>
</comment>
<keyword evidence="8" id="KW-0969">Cilium</keyword>
<name>A0A0F0KQV9_9MICO</name>
<dbReference type="PATRIC" id="fig|82380.10.peg.1839"/>
<dbReference type="GO" id="GO:0005576">
    <property type="term" value="C:extracellular region"/>
    <property type="evidence" value="ECO:0007669"/>
    <property type="project" value="UniProtKB-SubCell"/>
</dbReference>
<evidence type="ECO:0000256" key="4">
    <source>
        <dbReference type="ARBA" id="ARBA00023143"/>
    </source>
</evidence>
<evidence type="ECO:0000259" key="6">
    <source>
        <dbReference type="Pfam" id="PF02465"/>
    </source>
</evidence>
<sequence>MSLSLDGLVSGLKTTEVIKALMDVASIPRSLLKAKMDDKNGVVAQLRTLNTAVQNLATAAEKAATRDGLARFTTSSSSPTVTVATRTGAAPLSADIVVDKVAKSHTIVSAASAGWPVDPPVITLENAKGERVQVTAESTSMQDVARAVNEAGFGIVATAVPAGRDADGNPMHRLQLRAADSGEAGQFRAFRGDTAAVAAGTASDISTEAGAAVIDVGADAQVRLWAGTSAEQVLTSSSNTFTDLFDGVDVTVSAASTVPVTIGVAVDTAARTKASAEFIAAVKDILTRIDNGSKATIAAKQGDKTTLGVFTGDSAVRTLRTALADAVQHPVNGVSPSSIGISSDMYGVMSFDEEKFAEALAKDPDAVAGLFSDIASRVQDTAKVYSDKYDGLLTTRITGQESEVKGLGEQMERWDVRLAQRKTSLERTYARLEVMLSQLQSQSSYLTSQIAALPGSSSSSGK</sequence>
<evidence type="ECO:0000313" key="9">
    <source>
        <dbReference type="Proteomes" id="UP000033725"/>
    </source>
</evidence>
<feature type="domain" description="Flagellar hook-associated protein 2 N-terminal" evidence="6">
    <location>
        <begin position="10"/>
        <end position="105"/>
    </location>
</feature>
<dbReference type="GO" id="GO:0007155">
    <property type="term" value="P:cell adhesion"/>
    <property type="evidence" value="ECO:0007669"/>
    <property type="project" value="InterPro"/>
</dbReference>
<keyword evidence="4 5" id="KW-0975">Bacterial flagellum</keyword>
<dbReference type="Proteomes" id="UP000033725">
    <property type="component" value="Unassembled WGS sequence"/>
</dbReference>
<dbReference type="InterPro" id="IPR003481">
    <property type="entry name" value="FliD_N"/>
</dbReference>
<evidence type="ECO:0000256" key="2">
    <source>
        <dbReference type="ARBA" id="ARBA00011255"/>
    </source>
</evidence>
<keyword evidence="3" id="KW-0175">Coiled coil</keyword>
<comment type="similarity">
    <text evidence="1 5">Belongs to the FliD family.</text>
</comment>
<organism evidence="8 9">
    <name type="scientific">Microbacterium oxydans</name>
    <dbReference type="NCBI Taxonomy" id="82380"/>
    <lineage>
        <taxon>Bacteria</taxon>
        <taxon>Bacillati</taxon>
        <taxon>Actinomycetota</taxon>
        <taxon>Actinomycetes</taxon>
        <taxon>Micrococcales</taxon>
        <taxon>Microbacteriaceae</taxon>
        <taxon>Microbacterium</taxon>
    </lineage>
</organism>
<dbReference type="EMBL" id="JYIV01000025">
    <property type="protein sequence ID" value="KJL22515.1"/>
    <property type="molecule type" value="Genomic_DNA"/>
</dbReference>
<protein>
    <recommendedName>
        <fullName evidence="5">Flagellar hook-associated protein 2</fullName>
        <shortName evidence="5">HAP2</shortName>
    </recommendedName>
    <alternativeName>
        <fullName evidence="5">Flagellar cap protein</fullName>
    </alternativeName>
</protein>
<gene>
    <name evidence="8" type="primary">fliD</name>
    <name evidence="8" type="ORF">RN51_01829</name>
</gene>
<evidence type="ECO:0000256" key="1">
    <source>
        <dbReference type="ARBA" id="ARBA00009764"/>
    </source>
</evidence>
<dbReference type="GO" id="GO:0009424">
    <property type="term" value="C:bacterial-type flagellum hook"/>
    <property type="evidence" value="ECO:0007669"/>
    <property type="project" value="UniProtKB-UniRule"/>
</dbReference>
<dbReference type="OrthoDB" id="5241527at2"/>
<comment type="function">
    <text evidence="5">Required for morphogenesis and for the elongation of the flagellar filament by facilitating polymerization of the flagellin monomers at the tip of growing filament. Forms a capping structure, which prevents flagellin subunits (transported through the central channel of the flagellum) from leaking out without polymerization at the distal end.</text>
</comment>
<evidence type="ECO:0000256" key="3">
    <source>
        <dbReference type="ARBA" id="ARBA00023054"/>
    </source>
</evidence>
<comment type="subcellular location">
    <subcellularLocation>
        <location evidence="5">Secreted</location>
    </subcellularLocation>
    <subcellularLocation>
        <location evidence="5">Bacterial flagellum</location>
    </subcellularLocation>
</comment>
<evidence type="ECO:0000313" key="8">
    <source>
        <dbReference type="EMBL" id="KJL22515.1"/>
    </source>
</evidence>
<dbReference type="Pfam" id="PF07195">
    <property type="entry name" value="FliD_C"/>
    <property type="match status" value="1"/>
</dbReference>
<dbReference type="GO" id="GO:0071973">
    <property type="term" value="P:bacterial-type flagellum-dependent cell motility"/>
    <property type="evidence" value="ECO:0007669"/>
    <property type="project" value="TreeGrafter"/>
</dbReference>
<dbReference type="InterPro" id="IPR040026">
    <property type="entry name" value="FliD"/>
</dbReference>
<dbReference type="Pfam" id="PF02465">
    <property type="entry name" value="FliD_N"/>
    <property type="match status" value="1"/>
</dbReference>
<reference evidence="8 9" key="1">
    <citation type="submission" date="2015-02" db="EMBL/GenBank/DDBJ databases">
        <title>Draft genome sequences of ten Microbacterium spp. with emphasis on heavy metal contaminated environments.</title>
        <authorList>
            <person name="Corretto E."/>
        </authorList>
    </citation>
    <scope>NUCLEOTIDE SEQUENCE [LARGE SCALE GENOMIC DNA]</scope>
    <source>
        <strain evidence="8 9">BEL163</strain>
    </source>
</reference>
<keyword evidence="8" id="KW-0966">Cell projection</keyword>
<dbReference type="PANTHER" id="PTHR30288">
    <property type="entry name" value="FLAGELLAR CAP/ASSEMBLY PROTEIN FLID"/>
    <property type="match status" value="1"/>
</dbReference>
<dbReference type="GO" id="GO:0009421">
    <property type="term" value="C:bacterial-type flagellum filament cap"/>
    <property type="evidence" value="ECO:0007669"/>
    <property type="project" value="InterPro"/>
</dbReference>
<dbReference type="RefSeq" id="WP_045263722.1">
    <property type="nucleotide sequence ID" value="NZ_JYIV01000025.1"/>
</dbReference>
<keyword evidence="8" id="KW-0282">Flagellum</keyword>
<comment type="caution">
    <text evidence="8">The sequence shown here is derived from an EMBL/GenBank/DDBJ whole genome shotgun (WGS) entry which is preliminary data.</text>
</comment>
<evidence type="ECO:0000259" key="7">
    <source>
        <dbReference type="Pfam" id="PF07195"/>
    </source>
</evidence>
<evidence type="ECO:0000256" key="5">
    <source>
        <dbReference type="RuleBase" id="RU362066"/>
    </source>
</evidence>